<evidence type="ECO:0000256" key="1">
    <source>
        <dbReference type="ARBA" id="ARBA00022884"/>
    </source>
</evidence>
<dbReference type="OrthoDB" id="2495279at2759"/>
<evidence type="ECO:0000313" key="4">
    <source>
        <dbReference type="Proteomes" id="UP000324748"/>
    </source>
</evidence>
<dbReference type="Gene3D" id="3.30.420.10">
    <property type="entry name" value="Ribonuclease H-like superfamily/Ribonuclease H"/>
    <property type="match status" value="1"/>
</dbReference>
<dbReference type="GO" id="GO:0003723">
    <property type="term" value="F:RNA binding"/>
    <property type="evidence" value="ECO:0007669"/>
    <property type="project" value="UniProtKB-KW"/>
</dbReference>
<organism evidence="3 4">
    <name type="scientific">Puccinia graminis f. sp. tritici</name>
    <dbReference type="NCBI Taxonomy" id="56615"/>
    <lineage>
        <taxon>Eukaryota</taxon>
        <taxon>Fungi</taxon>
        <taxon>Dikarya</taxon>
        <taxon>Basidiomycota</taxon>
        <taxon>Pucciniomycotina</taxon>
        <taxon>Pucciniomycetes</taxon>
        <taxon>Pucciniales</taxon>
        <taxon>Pucciniaceae</taxon>
        <taxon>Puccinia</taxon>
    </lineage>
</organism>
<sequence>MSTFGDEFQPIIEELIELGNSNHQIINHLKESYSIFISERTLSRRKAEWGLSHHAIQQTSQLEEDIRRYFHQGLTNAQIHHTLSSKHGYVHSQRTLERKIQHMELQRRKEDLEIDDDEGMDVVIECVKKIHETPEGHNVGYRRLKQLLQTRYGINIHLSTAAAINRALDPEGVDRRSKRVLKRRVFNVAGPNFIWSADGHDKLKKFGITLYGFIDAWSRKVLAIFVHTTNNNPRHIGYYYLQLVKREGGIPRLTTTDRGTETIEMAGHQINLMRQFGIDYDLDPDQSHRFTKSTHNQKIECLWSQLMKQYNGELISQLYEADEKGYYDPEDPVDHLLFIYLWVPLLQDSLNEWINNYNSYKRRRDRKSMLPSGCSANMCYENPEDHDSEQGLIPIDISVALELENEHYPDAKDLTSTCPEWFSEIVDLLKLEMELNCPETDTQNVWSVLSLLRSAIQLYDSAWLDDITNDPEETIAARAYLLYDIDSTT</sequence>
<name>A0A5B0M9U9_PUCGR</name>
<dbReference type="PANTHER" id="PTHR46177:SF1">
    <property type="entry name" value="INTEGRASE CATALYTIC DOMAIN-CONTAINING PROTEIN"/>
    <property type="match status" value="1"/>
</dbReference>
<dbReference type="InterPro" id="IPR036397">
    <property type="entry name" value="RNaseH_sf"/>
</dbReference>
<dbReference type="PANTHER" id="PTHR46177">
    <property type="entry name" value="INTEGRASE CATALYTIC DOMAIN-CONTAINING PROTEIN"/>
    <property type="match status" value="1"/>
</dbReference>
<dbReference type="GO" id="GO:0015074">
    <property type="term" value="P:DNA integration"/>
    <property type="evidence" value="ECO:0007669"/>
    <property type="project" value="InterPro"/>
</dbReference>
<dbReference type="Pfam" id="PF24764">
    <property type="entry name" value="rva_4"/>
    <property type="match status" value="1"/>
</dbReference>
<dbReference type="GO" id="GO:0005634">
    <property type="term" value="C:nucleus"/>
    <property type="evidence" value="ECO:0007669"/>
    <property type="project" value="UniProtKB-ARBA"/>
</dbReference>
<gene>
    <name evidence="3" type="ORF">PGT21_010945</name>
</gene>
<dbReference type="EMBL" id="VSWC01000158">
    <property type="protein sequence ID" value="KAA1073401.1"/>
    <property type="molecule type" value="Genomic_DNA"/>
</dbReference>
<dbReference type="InterPro" id="IPR012337">
    <property type="entry name" value="RNaseH-like_sf"/>
</dbReference>
<dbReference type="PROSITE" id="PS50994">
    <property type="entry name" value="INTEGRASE"/>
    <property type="match status" value="1"/>
</dbReference>
<dbReference type="InterPro" id="IPR001584">
    <property type="entry name" value="Integrase_cat-core"/>
</dbReference>
<keyword evidence="4" id="KW-1185">Reference proteome</keyword>
<evidence type="ECO:0000313" key="3">
    <source>
        <dbReference type="EMBL" id="KAA1073401.1"/>
    </source>
</evidence>
<dbReference type="AlphaFoldDB" id="A0A5B0M9U9"/>
<protein>
    <recommendedName>
        <fullName evidence="2">Integrase catalytic domain-containing protein</fullName>
    </recommendedName>
</protein>
<dbReference type="InterPro" id="IPR058913">
    <property type="entry name" value="Integrase_dom_put"/>
</dbReference>
<accession>A0A5B0M9U9</accession>
<comment type="caution">
    <text evidence="3">The sequence shown here is derived from an EMBL/GenBank/DDBJ whole genome shotgun (WGS) entry which is preliminary data.</text>
</comment>
<dbReference type="Proteomes" id="UP000324748">
    <property type="component" value="Unassembled WGS sequence"/>
</dbReference>
<reference evidence="3 4" key="1">
    <citation type="submission" date="2019-05" db="EMBL/GenBank/DDBJ databases">
        <title>Emergence of the Ug99 lineage of the wheat stem rust pathogen through somatic hybridization.</title>
        <authorList>
            <person name="Li F."/>
            <person name="Upadhyaya N.M."/>
            <person name="Sperschneider J."/>
            <person name="Matny O."/>
            <person name="Nguyen-Phuc H."/>
            <person name="Mago R."/>
            <person name="Raley C."/>
            <person name="Miller M.E."/>
            <person name="Silverstein K.A.T."/>
            <person name="Henningsen E."/>
            <person name="Hirsch C.D."/>
            <person name="Visser B."/>
            <person name="Pretorius Z.A."/>
            <person name="Steffenson B.J."/>
            <person name="Schwessinger B."/>
            <person name="Dodds P.N."/>
            <person name="Figueroa M."/>
        </authorList>
    </citation>
    <scope>NUCLEOTIDE SEQUENCE [LARGE SCALE GENOMIC DNA]</scope>
    <source>
        <strain evidence="3">21-0</strain>
    </source>
</reference>
<feature type="domain" description="Integrase catalytic" evidence="2">
    <location>
        <begin position="187"/>
        <end position="379"/>
    </location>
</feature>
<proteinExistence type="predicted"/>
<dbReference type="SUPFAM" id="SSF53098">
    <property type="entry name" value="Ribonuclease H-like"/>
    <property type="match status" value="1"/>
</dbReference>
<keyword evidence="1" id="KW-0694">RNA-binding</keyword>
<evidence type="ECO:0000259" key="2">
    <source>
        <dbReference type="PROSITE" id="PS50994"/>
    </source>
</evidence>